<evidence type="ECO:0000256" key="3">
    <source>
        <dbReference type="ARBA" id="ARBA00022781"/>
    </source>
</evidence>
<dbReference type="Proteomes" id="UP000199039">
    <property type="component" value="Unassembled WGS sequence"/>
</dbReference>
<dbReference type="AlphaFoldDB" id="A0A1G6VL61"/>
<protein>
    <recommendedName>
        <fullName evidence="8">ATP synthase subunit delta</fullName>
    </recommendedName>
    <alternativeName>
        <fullName evidence="8">ATP synthase F(1) sector subunit delta</fullName>
    </alternativeName>
    <alternativeName>
        <fullName evidence="8">F-type ATPase subunit delta</fullName>
        <shortName evidence="8">F-ATPase subunit delta</shortName>
    </alternativeName>
</protein>
<keyword evidence="3 8" id="KW-0375">Hydrogen ion transport</keyword>
<dbReference type="STRING" id="1814289.SAMN05216410_3470"/>
<dbReference type="PRINTS" id="PR00125">
    <property type="entry name" value="ATPASEDELTA"/>
</dbReference>
<keyword evidence="10" id="KW-1185">Reference proteome</keyword>
<comment type="subcellular location">
    <subcellularLocation>
        <location evidence="8">Cell membrane</location>
        <topology evidence="8">Peripheral membrane protein</topology>
    </subcellularLocation>
    <subcellularLocation>
        <location evidence="1">Membrane</location>
    </subcellularLocation>
</comment>
<dbReference type="EMBL" id="FMYH01000008">
    <property type="protein sequence ID" value="SDD54298.1"/>
    <property type="molecule type" value="Genomic_DNA"/>
</dbReference>
<dbReference type="InterPro" id="IPR000711">
    <property type="entry name" value="ATPase_OSCP/dsu"/>
</dbReference>
<accession>A0A1G6VL61</accession>
<sequence length="271" mass="28799">MRGTSLASLHAAQDRLEPVLAAAGEQAHTIGDQLFAVVDALDASGALRRSLADPSRPAQDKADLARSLLVKAFDPRTVEIVEGLARARWSSERDLADAVDTLGITAYLASAQARGVLEAVESELFRITRELVGQREVRQALSDSSTDPARRIKLVDDILVGKADPVTIAICRRATGIPRGERFVPALVRVGGIAAARRNRIVASVTSGTELSQAQLDRLAALLESAYGSAVQIDLTVNPEVVGGLRIQIGSDVVDSTVLTRLADARRRLAG</sequence>
<dbReference type="PANTHER" id="PTHR11910">
    <property type="entry name" value="ATP SYNTHASE DELTA CHAIN"/>
    <property type="match status" value="1"/>
</dbReference>
<evidence type="ECO:0000256" key="5">
    <source>
        <dbReference type="ARBA" id="ARBA00023136"/>
    </source>
</evidence>
<keyword evidence="8" id="KW-1003">Cell membrane</keyword>
<gene>
    <name evidence="8" type="primary">atpH</name>
    <name evidence="9" type="ORF">SAMN05216410_3470</name>
</gene>
<evidence type="ECO:0000256" key="6">
    <source>
        <dbReference type="ARBA" id="ARBA00023196"/>
    </source>
</evidence>
<dbReference type="RefSeq" id="WP_093185723.1">
    <property type="nucleotide sequence ID" value="NZ_FMYH01000008.1"/>
</dbReference>
<dbReference type="HAMAP" id="MF_01416">
    <property type="entry name" value="ATP_synth_delta_bact"/>
    <property type="match status" value="1"/>
</dbReference>
<dbReference type="GO" id="GO:0046933">
    <property type="term" value="F:proton-transporting ATP synthase activity, rotational mechanism"/>
    <property type="evidence" value="ECO:0007669"/>
    <property type="project" value="UniProtKB-UniRule"/>
</dbReference>
<evidence type="ECO:0000256" key="2">
    <source>
        <dbReference type="ARBA" id="ARBA00022448"/>
    </source>
</evidence>
<evidence type="ECO:0000256" key="4">
    <source>
        <dbReference type="ARBA" id="ARBA00023065"/>
    </source>
</evidence>
<keyword evidence="7 8" id="KW-0066">ATP synthesis</keyword>
<dbReference type="NCBIfam" id="NF009967">
    <property type="entry name" value="PRK13430.1"/>
    <property type="match status" value="1"/>
</dbReference>
<keyword evidence="4 8" id="KW-0406">Ion transport</keyword>
<dbReference type="GO" id="GO:0045259">
    <property type="term" value="C:proton-transporting ATP synthase complex"/>
    <property type="evidence" value="ECO:0007669"/>
    <property type="project" value="UniProtKB-KW"/>
</dbReference>
<keyword evidence="2 8" id="KW-0813">Transport</keyword>
<dbReference type="PROSITE" id="PS00389">
    <property type="entry name" value="ATPASE_DELTA"/>
    <property type="match status" value="1"/>
</dbReference>
<keyword evidence="6 8" id="KW-0139">CF(1)</keyword>
<dbReference type="OrthoDB" id="5242917at2"/>
<evidence type="ECO:0000313" key="9">
    <source>
        <dbReference type="EMBL" id="SDD54298.1"/>
    </source>
</evidence>
<organism evidence="9 10">
    <name type="scientific">Sanguibacter gelidistatuariae</name>
    <dbReference type="NCBI Taxonomy" id="1814289"/>
    <lineage>
        <taxon>Bacteria</taxon>
        <taxon>Bacillati</taxon>
        <taxon>Actinomycetota</taxon>
        <taxon>Actinomycetes</taxon>
        <taxon>Micrococcales</taxon>
        <taxon>Sanguibacteraceae</taxon>
        <taxon>Sanguibacter</taxon>
    </lineage>
</organism>
<evidence type="ECO:0000256" key="1">
    <source>
        <dbReference type="ARBA" id="ARBA00004370"/>
    </source>
</evidence>
<evidence type="ECO:0000256" key="7">
    <source>
        <dbReference type="ARBA" id="ARBA00023310"/>
    </source>
</evidence>
<dbReference type="InterPro" id="IPR020781">
    <property type="entry name" value="ATPase_OSCP/d_CS"/>
</dbReference>
<comment type="function">
    <text evidence="8">This protein is part of the stalk that links CF(0) to CF(1). It either transmits conformational changes from CF(0) to CF(1) or is implicated in proton conduction.</text>
</comment>
<comment type="similarity">
    <text evidence="8">Belongs to the ATPase delta chain family.</text>
</comment>
<dbReference type="Pfam" id="PF00213">
    <property type="entry name" value="OSCP"/>
    <property type="match status" value="1"/>
</dbReference>
<evidence type="ECO:0000313" key="10">
    <source>
        <dbReference type="Proteomes" id="UP000199039"/>
    </source>
</evidence>
<reference evidence="9 10" key="1">
    <citation type="submission" date="2016-09" db="EMBL/GenBank/DDBJ databases">
        <authorList>
            <person name="Capua I."/>
            <person name="De Benedictis P."/>
            <person name="Joannis T."/>
            <person name="Lombin L.H."/>
            <person name="Cattoli G."/>
        </authorList>
    </citation>
    <scope>NUCLEOTIDE SEQUENCE [LARGE SCALE GENOMIC DNA]</scope>
    <source>
        <strain evidence="9 10">ISLP-3</strain>
    </source>
</reference>
<proteinExistence type="inferred from homology"/>
<name>A0A1G6VL61_9MICO</name>
<keyword evidence="5 8" id="KW-0472">Membrane</keyword>
<evidence type="ECO:0000256" key="8">
    <source>
        <dbReference type="HAMAP-Rule" id="MF_01416"/>
    </source>
</evidence>
<dbReference type="GO" id="GO:0005886">
    <property type="term" value="C:plasma membrane"/>
    <property type="evidence" value="ECO:0007669"/>
    <property type="project" value="UniProtKB-SubCell"/>
</dbReference>
<comment type="function">
    <text evidence="8">F(1)F(0) ATP synthase produces ATP from ADP in the presence of a proton or sodium gradient. F-type ATPases consist of two structural domains, F(1) containing the extramembraneous catalytic core and F(0) containing the membrane proton channel, linked together by a central stalk and a peripheral stalk. During catalysis, ATP synthesis in the catalytic domain of F(1) is coupled via a rotary mechanism of the central stalk subunits to proton translocation.</text>
</comment>